<dbReference type="InterPro" id="IPR011249">
    <property type="entry name" value="Metalloenz_LuxS/M16"/>
</dbReference>
<feature type="domain" description="Peptidase M16 C-terminal" evidence="4">
    <location>
        <begin position="229"/>
        <end position="407"/>
    </location>
</feature>
<name>A0A1I2FZM3_9BACT</name>
<evidence type="ECO:0000256" key="2">
    <source>
        <dbReference type="SAM" id="SignalP"/>
    </source>
</evidence>
<dbReference type="EMBL" id="FOMX01000029">
    <property type="protein sequence ID" value="SFF10257.1"/>
    <property type="molecule type" value="Genomic_DNA"/>
</dbReference>
<evidence type="ECO:0000259" key="3">
    <source>
        <dbReference type="Pfam" id="PF00675"/>
    </source>
</evidence>
<protein>
    <submittedName>
        <fullName evidence="5">Predicted Zn-dependent peptidase</fullName>
    </submittedName>
</protein>
<evidence type="ECO:0000313" key="6">
    <source>
        <dbReference type="Proteomes" id="UP000199400"/>
    </source>
</evidence>
<organism evidence="5 6">
    <name type="scientific">Nannocystis exedens</name>
    <dbReference type="NCBI Taxonomy" id="54"/>
    <lineage>
        <taxon>Bacteria</taxon>
        <taxon>Pseudomonadati</taxon>
        <taxon>Myxococcota</taxon>
        <taxon>Polyangia</taxon>
        <taxon>Nannocystales</taxon>
        <taxon>Nannocystaceae</taxon>
        <taxon>Nannocystis</taxon>
    </lineage>
</organism>
<dbReference type="PANTHER" id="PTHR11851:SF224">
    <property type="entry name" value="PROCESSING PROTEASE"/>
    <property type="match status" value="1"/>
</dbReference>
<dbReference type="AlphaFoldDB" id="A0A1I2FZM3"/>
<reference evidence="6" key="1">
    <citation type="submission" date="2016-10" db="EMBL/GenBank/DDBJ databases">
        <authorList>
            <person name="Varghese N."/>
            <person name="Submissions S."/>
        </authorList>
    </citation>
    <scope>NUCLEOTIDE SEQUENCE [LARGE SCALE GENOMIC DNA]</scope>
    <source>
        <strain evidence="6">ATCC 25963</strain>
    </source>
</reference>
<dbReference type="PANTHER" id="PTHR11851">
    <property type="entry name" value="METALLOPROTEASE"/>
    <property type="match status" value="1"/>
</dbReference>
<dbReference type="RefSeq" id="WP_096332284.1">
    <property type="nucleotide sequence ID" value="NZ_FOMX01000029.1"/>
</dbReference>
<dbReference type="Proteomes" id="UP000199400">
    <property type="component" value="Unassembled WGS sequence"/>
</dbReference>
<feature type="domain" description="Peptidase M16 N-terminal" evidence="3">
    <location>
        <begin position="84"/>
        <end position="204"/>
    </location>
</feature>
<dbReference type="InterPro" id="IPR011765">
    <property type="entry name" value="Pept_M16_N"/>
</dbReference>
<accession>A0A1I2FZM3</accession>
<dbReference type="OrthoDB" id="9811314at2"/>
<feature type="region of interest" description="Disordered" evidence="1">
    <location>
        <begin position="22"/>
        <end position="64"/>
    </location>
</feature>
<feature type="signal peptide" evidence="2">
    <location>
        <begin position="1"/>
        <end position="19"/>
    </location>
</feature>
<evidence type="ECO:0000259" key="4">
    <source>
        <dbReference type="Pfam" id="PF05193"/>
    </source>
</evidence>
<dbReference type="Pfam" id="PF05193">
    <property type="entry name" value="Peptidase_M16_C"/>
    <property type="match status" value="1"/>
</dbReference>
<keyword evidence="2" id="KW-0732">Signal</keyword>
<dbReference type="SUPFAM" id="SSF63411">
    <property type="entry name" value="LuxS/MPP-like metallohydrolase"/>
    <property type="match status" value="2"/>
</dbReference>
<dbReference type="InterPro" id="IPR007863">
    <property type="entry name" value="Peptidase_M16_C"/>
</dbReference>
<evidence type="ECO:0000256" key="1">
    <source>
        <dbReference type="SAM" id="MobiDB-lite"/>
    </source>
</evidence>
<dbReference type="InterPro" id="IPR050361">
    <property type="entry name" value="MPP/UQCRC_Complex"/>
</dbReference>
<proteinExistence type="predicted"/>
<keyword evidence="6" id="KW-1185">Reference proteome</keyword>
<sequence>MFTRTTNSFATALVVAALAAPGCGKQKAETTPPTDTKPVEAPPVADKPARVYQDPPPPTEPREVQFPDLQKIQIKNGLEIYVVENHEVPLVSAQLVIKAGTMDDEQLAEMTANMLGEGTKTRTKAKIDEEIEFVGGSLGAGAGVHDTSVYTQVLKRDIKLALTLMADEVMNPAFPPAALDKLKEKAKTGLKAMKSNSDVLADQLFDMVAYPAGHPYGRPLPTEAQIDAVTVDAVKKFHDTFYRSNNSYLILSGDITVPEAEKLGNEVFAKWKPIEGQAPANPLNGFKSYKHPPKLIVHLVNRPGSAQSDIRVGNLALARKNPDWIKLDLASDILGGGSTGRLFLDVREEKGLTYGIYTKMEPGVAPGTWRIWTKTKTATTGEMLKAIFGHIKKMRDEDVTTKEFEDVTREAIGSFPLSIETADQVAGRVRTILTYGLPNDYFKTYRDEVRKAQIDDMKTMARKFMNDVPVVIVVGRADKTEQQIKDALPDATIVHYDTDLKCLEKDTTFCAANNALAAAGAAPAPAPAPAK</sequence>
<dbReference type="GO" id="GO:0046872">
    <property type="term" value="F:metal ion binding"/>
    <property type="evidence" value="ECO:0007669"/>
    <property type="project" value="InterPro"/>
</dbReference>
<dbReference type="Gene3D" id="3.30.830.10">
    <property type="entry name" value="Metalloenzyme, LuxS/M16 peptidase-like"/>
    <property type="match status" value="2"/>
</dbReference>
<evidence type="ECO:0000313" key="5">
    <source>
        <dbReference type="EMBL" id="SFF10257.1"/>
    </source>
</evidence>
<feature type="chain" id="PRO_5011606521" evidence="2">
    <location>
        <begin position="20"/>
        <end position="531"/>
    </location>
</feature>
<dbReference type="Pfam" id="PF00675">
    <property type="entry name" value="Peptidase_M16"/>
    <property type="match status" value="1"/>
</dbReference>
<gene>
    <name evidence="5" type="ORF">SAMN02745121_06921</name>
</gene>
<dbReference type="STRING" id="54.SAMN02745121_06921"/>